<dbReference type="EMBL" id="KP211862">
    <property type="protein sequence ID" value="ANV79950.1"/>
    <property type="molecule type" value="Genomic_DNA"/>
</dbReference>
<evidence type="ECO:0000313" key="1">
    <source>
        <dbReference type="EMBL" id="ANV79950.1"/>
    </source>
</evidence>
<proteinExistence type="predicted"/>
<reference evidence="1" key="1">
    <citation type="submission" date="2014-11" db="EMBL/GenBank/DDBJ databases">
        <authorList>
            <person name="Zhu J."/>
            <person name="Qi W."/>
            <person name="Song R."/>
        </authorList>
    </citation>
    <scope>NUCLEOTIDE SEQUENCE</scope>
</reference>
<reference evidence="1" key="2">
    <citation type="journal article" date="2015" name="ISME J.">
        <title>A new class of marine Euryarchaeota group II from the Mediterranean deep chlorophyll maximum.</title>
        <authorList>
            <person name="Martin-Cuadrado A.B."/>
            <person name="Garcia-Heredia I."/>
            <person name="Molto A.G."/>
            <person name="Lopez-Ubeda R."/>
            <person name="Kimes N."/>
            <person name="Lopez-Garcia P."/>
            <person name="Moreira D."/>
            <person name="Rodriguez-Valera F."/>
        </authorList>
    </citation>
    <scope>NUCLEOTIDE SEQUENCE</scope>
</reference>
<dbReference type="AlphaFoldDB" id="A0A1B1TCE6"/>
<accession>A0A1B1TCE6</accession>
<sequence>MPKVNKSARGKHRWIGFQLDVEDCSRHECEIFFSDIFVNVSWRLFDFKKIDGLYYGVIKTPLESYIDAKDIINKQDKSSTITSSGKIKLVRERMSLK</sequence>
<protein>
    <submittedName>
        <fullName evidence="1">Uncharacterized protein</fullName>
    </submittedName>
</protein>
<name>A0A1B1TCE6_9ARCH</name>
<organism evidence="1">
    <name type="scientific">uncultured Poseidoniia archaeon</name>
    <dbReference type="NCBI Taxonomy" id="1697135"/>
    <lineage>
        <taxon>Archaea</taxon>
        <taxon>Methanobacteriati</taxon>
        <taxon>Thermoplasmatota</taxon>
        <taxon>Candidatus Poseidoniia</taxon>
        <taxon>environmental samples</taxon>
    </lineage>
</organism>